<feature type="region of interest" description="Disordered" evidence="2">
    <location>
        <begin position="72"/>
        <end position="152"/>
    </location>
</feature>
<feature type="region of interest" description="Disordered" evidence="2">
    <location>
        <begin position="925"/>
        <end position="947"/>
    </location>
</feature>
<feature type="compositionally biased region" description="Acidic residues" evidence="2">
    <location>
        <begin position="72"/>
        <end position="112"/>
    </location>
</feature>
<evidence type="ECO:0000256" key="1">
    <source>
        <dbReference type="ARBA" id="ARBA00022679"/>
    </source>
</evidence>
<dbReference type="GO" id="GO:0016740">
    <property type="term" value="F:transferase activity"/>
    <property type="evidence" value="ECO:0007669"/>
    <property type="project" value="UniProtKB-KW"/>
</dbReference>
<keyword evidence="1 3" id="KW-0808">Transferase</keyword>
<evidence type="ECO:0000313" key="4">
    <source>
        <dbReference type="Proteomes" id="UP001642464"/>
    </source>
</evidence>
<feature type="region of interest" description="Disordered" evidence="2">
    <location>
        <begin position="509"/>
        <end position="531"/>
    </location>
</feature>
<comment type="caution">
    <text evidence="3">The sequence shown here is derived from an EMBL/GenBank/DDBJ whole genome shotgun (WGS) entry which is preliminary data.</text>
</comment>
<feature type="compositionally biased region" description="Low complexity" evidence="2">
    <location>
        <begin position="371"/>
        <end position="409"/>
    </location>
</feature>
<feature type="region of interest" description="Disordered" evidence="2">
    <location>
        <begin position="1008"/>
        <end position="1111"/>
    </location>
</feature>
<feature type="compositionally biased region" description="Low complexity" evidence="2">
    <location>
        <begin position="575"/>
        <end position="590"/>
    </location>
</feature>
<feature type="compositionally biased region" description="Pro residues" evidence="2">
    <location>
        <begin position="410"/>
        <end position="421"/>
    </location>
</feature>
<feature type="compositionally biased region" description="Basic and acidic residues" evidence="2">
    <location>
        <begin position="694"/>
        <end position="703"/>
    </location>
</feature>
<feature type="compositionally biased region" description="Pro residues" evidence="2">
    <location>
        <begin position="929"/>
        <end position="947"/>
    </location>
</feature>
<dbReference type="Pfam" id="PF14377">
    <property type="entry name" value="UBM"/>
    <property type="match status" value="3"/>
</dbReference>
<feature type="compositionally biased region" description="Basic and acidic residues" evidence="2">
    <location>
        <begin position="677"/>
        <end position="686"/>
    </location>
</feature>
<proteinExistence type="predicted"/>
<feature type="region of interest" description="Disordered" evidence="2">
    <location>
        <begin position="322"/>
        <end position="451"/>
    </location>
</feature>
<feature type="compositionally biased region" description="Basic and acidic residues" evidence="2">
    <location>
        <begin position="738"/>
        <end position="757"/>
    </location>
</feature>
<feature type="compositionally biased region" description="Gly residues" evidence="2">
    <location>
        <begin position="1008"/>
        <end position="1021"/>
    </location>
</feature>
<feature type="region of interest" description="Disordered" evidence="2">
    <location>
        <begin position="728"/>
        <end position="764"/>
    </location>
</feature>
<dbReference type="InterPro" id="IPR025527">
    <property type="entry name" value="HUWE1/Rev1_UBM"/>
</dbReference>
<name>A0ABP0LM22_9DINO</name>
<dbReference type="Gene3D" id="6.10.250.1630">
    <property type="match status" value="1"/>
</dbReference>
<dbReference type="Proteomes" id="UP001642464">
    <property type="component" value="Unassembled WGS sequence"/>
</dbReference>
<reference evidence="3 4" key="1">
    <citation type="submission" date="2024-02" db="EMBL/GenBank/DDBJ databases">
        <authorList>
            <person name="Chen Y."/>
            <person name="Shah S."/>
            <person name="Dougan E. K."/>
            <person name="Thang M."/>
            <person name="Chan C."/>
        </authorList>
    </citation>
    <scope>NUCLEOTIDE SEQUENCE [LARGE SCALE GENOMIC DNA]</scope>
</reference>
<organism evidence="3 4">
    <name type="scientific">Durusdinium trenchii</name>
    <dbReference type="NCBI Taxonomy" id="1381693"/>
    <lineage>
        <taxon>Eukaryota</taxon>
        <taxon>Sar</taxon>
        <taxon>Alveolata</taxon>
        <taxon>Dinophyceae</taxon>
        <taxon>Suessiales</taxon>
        <taxon>Symbiodiniaceae</taxon>
        <taxon>Durusdinium</taxon>
    </lineage>
</organism>
<feature type="region of interest" description="Disordered" evidence="2">
    <location>
        <begin position="675"/>
        <end position="716"/>
    </location>
</feature>
<gene>
    <name evidence="3" type="ORF">SCF082_LOCUS23421</name>
</gene>
<feature type="compositionally biased region" description="Acidic residues" evidence="2">
    <location>
        <begin position="120"/>
        <end position="142"/>
    </location>
</feature>
<feature type="compositionally biased region" description="Basic and acidic residues" evidence="2">
    <location>
        <begin position="562"/>
        <end position="574"/>
    </location>
</feature>
<feature type="region of interest" description="Disordered" evidence="2">
    <location>
        <begin position="284"/>
        <end position="306"/>
    </location>
</feature>
<feature type="compositionally biased region" description="Low complexity" evidence="2">
    <location>
        <begin position="1027"/>
        <end position="1038"/>
    </location>
</feature>
<feature type="region of interest" description="Disordered" evidence="2">
    <location>
        <begin position="562"/>
        <end position="595"/>
    </location>
</feature>
<evidence type="ECO:0000313" key="3">
    <source>
        <dbReference type="EMBL" id="CAK9040195.1"/>
    </source>
</evidence>
<accession>A0ABP0LM22</accession>
<protein>
    <submittedName>
        <fullName evidence="3">E3 ubiquitin-protein ligase UPL1 (Ubiquitin-protein ligase 1) (HECT-type E3 ubiquitin transferase UPL1)</fullName>
    </submittedName>
</protein>
<evidence type="ECO:0000256" key="2">
    <source>
        <dbReference type="SAM" id="MobiDB-lite"/>
    </source>
</evidence>
<sequence>MPRWRMWKWQRQGSVGYGPVGHVILVTKAGVVSCQVSCVFLNGNSTWAEATNLAGHAIEIFSSHCINQDGEVVEDEEDEMAEGGDEHLDEDDDDDEGWEMDDHIDGEDGDEEGDHHAHDEDGEEDGDEDDDGDYDEDEEDFDGAGVDLPFGPGGPNIASVVLVNELRDQLLGGDAGVLQNAIHVFDQERMGTEGEGMTFRVDIDLGEAGVIQGVHRGGQMRRMQMPRGLRAPTQGLATTASAPWVEPGEMDAPAEHPLLRREPAPHEHENRMPPWMAPGGSLRHVLGVGERHGPAAPAPNPPVSEDFDAIFNEVSGRLQSQLRVPTPSADPPQSTKAAEAQPKTEDGATQSGDAQAAASTAEAAVSTGDSPAAATAAQPTETPTAAATPAPAESPAAAEPPAAAAETPPAEVPPEAPPAPQVPAEAEATETAPEAPTESAAAAAPAEPEEDPAAALGIAELQRLANSLGCTQSALLQAAEIDASVVAELPEDMRGAVVMGALSQVNVDHLRRPRSSGSGGGDGAASAGEAAANTAEAGAGFDEIDASVLEALPPEIRAEVMAEEQRRREQERAQRAAAQSAAQAPPAAGAMNATSGDMDNATFIASLDPMLREEVLMTAPEEVLQALPAEMVAEAWAPLGTLQDARQLGPHWVNRAAGRSLPLIRPIMAPAMKWMAKKTESEEKVTKGKGKKKDTKEKEESGRKGGGGGGNWWNDGWNDYSDWGGWHDWGTKSKPKKGKGDDEKPKGKSEKGHDRDWGPPVNGAKTVAEVEAEMAKGKIERVKRNADSGGKQPVEAKGTHCQVHKHSGMGCAVVSLEAAQHREAIMNYAEKTYGWSPLGKLEMDIADVKVQLKRHKDKSTGREVLTDIFVAWGHQQEKDSPLTVDEIAEFFDKLYEDAMSSPPSEGAPMGAAQAAQAFQAQMLRGGVRAPPPPMHAHPHPGAPHAPPPPNPYFNAMYNMMHNPHMGAGMNPYMQHSFAAQQQAQAAAYAAYQHQMQQQYMQMYGDGKGAGKWGKGPKGAGKGKSPEEGAAPAAAPAEGEAVKAEASADGDASAVPDFSPPKPRLLQIVDPASGKPIDTIGMNFAPRKPSTPLPITNPKTGEAVAVEPESKS</sequence>
<feature type="compositionally biased region" description="Low complexity" evidence="2">
    <location>
        <begin position="347"/>
        <end position="364"/>
    </location>
</feature>
<feature type="compositionally biased region" description="Low complexity" evidence="2">
    <location>
        <begin position="422"/>
        <end position="446"/>
    </location>
</feature>
<keyword evidence="4" id="KW-1185">Reference proteome</keyword>
<dbReference type="EMBL" id="CAXAMM010016991">
    <property type="protein sequence ID" value="CAK9040195.1"/>
    <property type="molecule type" value="Genomic_DNA"/>
</dbReference>